<dbReference type="InterPro" id="IPR015994">
    <property type="entry name" value="PEPCK_ATP_CS"/>
</dbReference>
<gene>
    <name evidence="10 11" type="primary">pckA</name>
    <name evidence="11" type="ORF">NMU02_10010</name>
</gene>
<evidence type="ECO:0000256" key="5">
    <source>
        <dbReference type="ARBA" id="ARBA00022741"/>
    </source>
</evidence>
<evidence type="ECO:0000256" key="7">
    <source>
        <dbReference type="ARBA" id="ARBA00022840"/>
    </source>
</evidence>
<dbReference type="NCBIfam" id="NF006820">
    <property type="entry name" value="PRK09344.1-2"/>
    <property type="match status" value="1"/>
</dbReference>
<evidence type="ECO:0000256" key="4">
    <source>
        <dbReference type="ARBA" id="ARBA00022432"/>
    </source>
</evidence>
<dbReference type="PIRSF" id="PIRSF006294">
    <property type="entry name" value="PEP_crbxkin"/>
    <property type="match status" value="1"/>
</dbReference>
<feature type="binding site" evidence="10">
    <location>
        <position position="225"/>
    </location>
    <ligand>
        <name>ATP</name>
        <dbReference type="ChEBI" id="CHEBI:30616"/>
    </ligand>
</feature>
<feature type="binding site" evidence="10">
    <location>
        <position position="449"/>
    </location>
    <ligand>
        <name>ATP</name>
        <dbReference type="ChEBI" id="CHEBI:30616"/>
    </ligand>
</feature>
<dbReference type="InterPro" id="IPR001272">
    <property type="entry name" value="PEP_carboxykinase_ATP"/>
</dbReference>
<dbReference type="PANTHER" id="PTHR30031:SF0">
    <property type="entry name" value="PHOSPHOENOLPYRUVATE CARBOXYKINASE (ATP)"/>
    <property type="match status" value="1"/>
</dbReference>
<evidence type="ECO:0000256" key="2">
    <source>
        <dbReference type="ARBA" id="ARBA00006052"/>
    </source>
</evidence>
<dbReference type="Gene3D" id="3.90.228.20">
    <property type="match status" value="1"/>
</dbReference>
<feature type="binding site" evidence="10">
    <location>
        <position position="206"/>
    </location>
    <ligand>
        <name>Mn(2+)</name>
        <dbReference type="ChEBI" id="CHEBI:29035"/>
    </ligand>
</feature>
<feature type="binding site" evidence="10">
    <location>
        <position position="206"/>
    </location>
    <ligand>
        <name>substrate</name>
    </ligand>
</feature>
<evidence type="ECO:0000313" key="11">
    <source>
        <dbReference type="EMBL" id="MCP9612427.1"/>
    </source>
</evidence>
<dbReference type="PROSITE" id="PS00532">
    <property type="entry name" value="PEPCK_ATP"/>
    <property type="match status" value="1"/>
</dbReference>
<feature type="binding site" evidence="10">
    <location>
        <position position="225"/>
    </location>
    <ligand>
        <name>Mn(2+)</name>
        <dbReference type="ChEBI" id="CHEBI:29035"/>
    </ligand>
</feature>
<protein>
    <recommendedName>
        <fullName evidence="3 10">Phosphoenolpyruvate carboxykinase (ATP)</fullName>
        <shortName evidence="10">PCK</shortName>
        <shortName evidence="10">PEP carboxykinase</shortName>
        <shortName evidence="10">PEPCK</shortName>
        <ecNumber evidence="3 10">4.1.1.49</ecNumber>
    </recommendedName>
</protein>
<feature type="binding site" evidence="10">
    <location>
        <begin position="242"/>
        <end position="250"/>
    </location>
    <ligand>
        <name>ATP</name>
        <dbReference type="ChEBI" id="CHEBI:30616"/>
    </ligand>
</feature>
<dbReference type="SUPFAM" id="SSF68923">
    <property type="entry name" value="PEP carboxykinase N-terminal domain"/>
    <property type="match status" value="1"/>
</dbReference>
<feature type="binding site" evidence="10">
    <location>
        <position position="327"/>
    </location>
    <ligand>
        <name>ATP</name>
        <dbReference type="ChEBI" id="CHEBI:30616"/>
    </ligand>
</feature>
<feature type="binding site" evidence="10">
    <location>
        <position position="200"/>
    </location>
    <ligand>
        <name>substrate</name>
    </ligand>
</feature>
<keyword evidence="8 10" id="KW-0456">Lyase</keyword>
<evidence type="ECO:0000256" key="9">
    <source>
        <dbReference type="ARBA" id="ARBA00047371"/>
    </source>
</evidence>
<evidence type="ECO:0000256" key="10">
    <source>
        <dbReference type="HAMAP-Rule" id="MF_00453"/>
    </source>
</evidence>
<dbReference type="Proteomes" id="UP001205603">
    <property type="component" value="Unassembled WGS sequence"/>
</dbReference>
<keyword evidence="4 10" id="KW-0312">Gluconeogenesis</keyword>
<dbReference type="RefSeq" id="WP_255027729.1">
    <property type="nucleotide sequence ID" value="NZ_JANDHW010000009.1"/>
</dbReference>
<dbReference type="EC" id="4.1.1.49" evidence="3 10"/>
<comment type="cofactor">
    <cofactor evidence="10">
        <name>Mn(2+)</name>
        <dbReference type="ChEBI" id="CHEBI:29035"/>
    </cofactor>
    <text evidence="10">Binds 1 Mn(2+) ion per subunit.</text>
</comment>
<evidence type="ECO:0000256" key="6">
    <source>
        <dbReference type="ARBA" id="ARBA00022793"/>
    </source>
</evidence>
<comment type="function">
    <text evidence="10">Involved in the gluconeogenesis. Catalyzes the conversion of oxaloacetate (OAA) to phosphoenolpyruvate (PEP) through direct phosphoryl transfer between the nucleoside triphosphate and OAA.</text>
</comment>
<dbReference type="SUPFAM" id="SSF53795">
    <property type="entry name" value="PEP carboxykinase-like"/>
    <property type="match status" value="1"/>
</dbReference>
<dbReference type="NCBIfam" id="NF006821">
    <property type="entry name" value="PRK09344.1-3"/>
    <property type="match status" value="1"/>
</dbReference>
<sequence length="534" mass="59121">MATLDLTKYGITGVKEIVHNPSYDVLFAEETKPGLEGFEKGQATEMGAVNVMTGIYTGRSPKDKFLVKDATSENTVWWTSDDYKNDNKPVTTETWKVLKDLAAKELSNKKLYVVDGYCGANEATRLKVRFIMEVAWQAHFVTNMFIRPSKEELETFEPDFIVYNASKAKVDNFKELGLNSETAVVFNLTTKEQVILNTWYGGEMKKGMFSMMNYFNPLRGIASMHCSANTDKEGKSTAIFFGLSGTGKTTLSTDPKRELIGDDEHGWDDEGVFNYEGGCYAKVINLDKDSEPDIWNAIKRDALLENVTVDANGKIDFTDKSTTENTRVSYPIYHIENIVKPVSKGPHAKQVIFLSADAFGVLPPVSILSPEQAQYYFLSGFTAKLAGTERGITEPTPTFSACFGAAFLSLHPTKYAEELVKKMTKTGAKAYLVNTGWNGTGKRISIKDTRGIIDAILDGSIDKAPTKTIPYFDFVVPTALPGVDPKILDPRDTYNCACEWDEKAKDLAQRFIKNFAKFTGNEAGKALVAAGPKL</sequence>
<comment type="similarity">
    <text evidence="2 10">Belongs to the phosphoenolpyruvate carboxykinase (ATP) family.</text>
</comment>
<keyword evidence="10" id="KW-0963">Cytoplasm</keyword>
<dbReference type="GO" id="GO:0004612">
    <property type="term" value="F:phosphoenolpyruvate carboxykinase (ATP) activity"/>
    <property type="evidence" value="ECO:0007669"/>
    <property type="project" value="UniProtKB-EC"/>
</dbReference>
<keyword evidence="12" id="KW-1185">Reference proteome</keyword>
<feature type="binding site" evidence="10">
    <location>
        <position position="327"/>
    </location>
    <ligand>
        <name>substrate</name>
    </ligand>
</feature>
<feature type="binding site" evidence="10">
    <location>
        <begin position="443"/>
        <end position="444"/>
    </location>
    <ligand>
        <name>ATP</name>
        <dbReference type="ChEBI" id="CHEBI:30616"/>
    </ligand>
</feature>
<dbReference type="Gene3D" id="2.170.8.10">
    <property type="entry name" value="Phosphoenolpyruvate Carboxykinase, domain 2"/>
    <property type="match status" value="1"/>
</dbReference>
<feature type="binding site" evidence="10">
    <location>
        <position position="263"/>
    </location>
    <ligand>
        <name>Mn(2+)</name>
        <dbReference type="ChEBI" id="CHEBI:29035"/>
    </ligand>
</feature>
<dbReference type="Gene3D" id="3.40.449.10">
    <property type="entry name" value="Phosphoenolpyruvate Carboxykinase, domain 1"/>
    <property type="match status" value="1"/>
</dbReference>
<evidence type="ECO:0000313" key="12">
    <source>
        <dbReference type="Proteomes" id="UP001205603"/>
    </source>
</evidence>
<keyword evidence="7 10" id="KW-0067">ATP-binding</keyword>
<keyword evidence="6 10" id="KW-0210">Decarboxylase</keyword>
<evidence type="ECO:0000256" key="8">
    <source>
        <dbReference type="ARBA" id="ARBA00023239"/>
    </source>
</evidence>
<feature type="binding site" evidence="10">
    <location>
        <position position="291"/>
    </location>
    <ligand>
        <name>ATP</name>
        <dbReference type="ChEBI" id="CHEBI:30616"/>
    </ligand>
</feature>
<keyword evidence="5 10" id="KW-0547">Nucleotide-binding</keyword>
<comment type="pathway">
    <text evidence="1 10">Carbohydrate biosynthesis; gluconeogenesis.</text>
</comment>
<accession>A0ABT1MIK4</accession>
<comment type="catalytic activity">
    <reaction evidence="9 10">
        <text>oxaloacetate + ATP = phosphoenolpyruvate + ADP + CO2</text>
        <dbReference type="Rhea" id="RHEA:18617"/>
        <dbReference type="ChEBI" id="CHEBI:16452"/>
        <dbReference type="ChEBI" id="CHEBI:16526"/>
        <dbReference type="ChEBI" id="CHEBI:30616"/>
        <dbReference type="ChEBI" id="CHEBI:58702"/>
        <dbReference type="ChEBI" id="CHEBI:456216"/>
        <dbReference type="EC" id="4.1.1.49"/>
    </reaction>
</comment>
<comment type="subcellular location">
    <subcellularLocation>
        <location evidence="10">Cytoplasm</location>
    </subcellularLocation>
</comment>
<proteinExistence type="inferred from homology"/>
<organism evidence="11 12">
    <name type="scientific">Coprobacter tertius</name>
    <dbReference type="NCBI Taxonomy" id="2944915"/>
    <lineage>
        <taxon>Bacteria</taxon>
        <taxon>Pseudomonadati</taxon>
        <taxon>Bacteroidota</taxon>
        <taxon>Bacteroidia</taxon>
        <taxon>Bacteroidales</taxon>
        <taxon>Barnesiellaceae</taxon>
        <taxon>Coprobacter</taxon>
    </lineage>
</organism>
<keyword evidence="10" id="KW-0479">Metal-binding</keyword>
<dbReference type="CDD" id="cd00484">
    <property type="entry name" value="PEPCK_ATP"/>
    <property type="match status" value="1"/>
</dbReference>
<dbReference type="NCBIfam" id="TIGR00224">
    <property type="entry name" value="pckA"/>
    <property type="match status" value="1"/>
</dbReference>
<dbReference type="EMBL" id="JANDHW010000009">
    <property type="protein sequence ID" value="MCP9612427.1"/>
    <property type="molecule type" value="Genomic_DNA"/>
</dbReference>
<dbReference type="NCBIfam" id="NF006819">
    <property type="entry name" value="PRK09344.1-1"/>
    <property type="match status" value="1"/>
</dbReference>
<feature type="binding site" evidence="10">
    <location>
        <position position="59"/>
    </location>
    <ligand>
        <name>substrate</name>
    </ligand>
</feature>
<dbReference type="InterPro" id="IPR008210">
    <property type="entry name" value="PEP_carboxykinase_N"/>
</dbReference>
<dbReference type="Pfam" id="PF01293">
    <property type="entry name" value="PEPCK_ATP"/>
    <property type="match status" value="1"/>
</dbReference>
<comment type="caution">
    <text evidence="11">The sequence shown here is derived from an EMBL/GenBank/DDBJ whole genome shotgun (WGS) entry which is preliminary data.</text>
</comment>
<feature type="binding site" evidence="10">
    <location>
        <position position="206"/>
    </location>
    <ligand>
        <name>ATP</name>
        <dbReference type="ChEBI" id="CHEBI:30616"/>
    </ligand>
</feature>
<reference evidence="11 12" key="1">
    <citation type="submission" date="2022-07" db="EMBL/GenBank/DDBJ databases">
        <title>Fecal culturing of patients with breast cancer.</title>
        <authorList>
            <person name="Teng N.M.Y."/>
            <person name="Kiu R."/>
            <person name="Evans R."/>
            <person name="Baker D.J."/>
            <person name="Zenner C."/>
            <person name="Robinson S.D."/>
            <person name="Hall L.J."/>
        </authorList>
    </citation>
    <scope>NUCLEOTIDE SEQUENCE [LARGE SCALE GENOMIC DNA]</scope>
    <source>
        <strain evidence="11 12">LH1063</strain>
    </source>
</reference>
<dbReference type="InterPro" id="IPR013035">
    <property type="entry name" value="PEP_carboxykinase_C"/>
</dbReference>
<dbReference type="HAMAP" id="MF_00453">
    <property type="entry name" value="PEPCK_ATP"/>
    <property type="match status" value="1"/>
</dbReference>
<dbReference type="PANTHER" id="PTHR30031">
    <property type="entry name" value="PHOSPHOENOLPYRUVATE CARBOXYKINASE ATP"/>
    <property type="match status" value="1"/>
</dbReference>
<name>A0ABT1MIK4_9BACT</name>
<keyword evidence="10" id="KW-0464">Manganese</keyword>
<evidence type="ECO:0000256" key="3">
    <source>
        <dbReference type="ARBA" id="ARBA00012363"/>
    </source>
</evidence>
<evidence type="ECO:0000256" key="1">
    <source>
        <dbReference type="ARBA" id="ARBA00004742"/>
    </source>
</evidence>